<dbReference type="InterPro" id="IPR006204">
    <property type="entry name" value="GHMP_kinase_N_dom"/>
</dbReference>
<dbReference type="GO" id="GO:0019288">
    <property type="term" value="P:isopentenyl diphosphate biosynthetic process, methylerythritol 4-phosphate pathway"/>
    <property type="evidence" value="ECO:0007669"/>
    <property type="project" value="UniProtKB-UniRule"/>
</dbReference>
<comment type="function">
    <text evidence="9">Catalyzes the phosphorylation of the position 2 hydroxy group of 4-diphosphocytidyl-2C-methyl-D-erythritol.</text>
</comment>
<evidence type="ECO:0000313" key="12">
    <source>
        <dbReference type="EMBL" id="TGG93819.1"/>
    </source>
</evidence>
<dbReference type="InterPro" id="IPR014721">
    <property type="entry name" value="Ribsml_uS5_D2-typ_fold_subgr"/>
</dbReference>
<dbReference type="AlphaFoldDB" id="A0A524RPW9"/>
<dbReference type="UniPathway" id="UPA00056">
    <property type="reaction ID" value="UER00094"/>
</dbReference>
<evidence type="ECO:0000256" key="1">
    <source>
        <dbReference type="ARBA" id="ARBA00009684"/>
    </source>
</evidence>
<dbReference type="SUPFAM" id="SSF54211">
    <property type="entry name" value="Ribosomal protein S5 domain 2-like"/>
    <property type="match status" value="1"/>
</dbReference>
<comment type="similarity">
    <text evidence="1 9">Belongs to the GHMP kinase family. IspE subfamily.</text>
</comment>
<evidence type="ECO:0000256" key="4">
    <source>
        <dbReference type="ARBA" id="ARBA00022679"/>
    </source>
</evidence>
<dbReference type="InterPro" id="IPR013750">
    <property type="entry name" value="GHMP_kinase_C_dom"/>
</dbReference>
<proteinExistence type="inferred from homology"/>
<dbReference type="PANTHER" id="PTHR43527:SF2">
    <property type="entry name" value="4-DIPHOSPHOCYTIDYL-2-C-METHYL-D-ERYTHRITOL KINASE, CHLOROPLASTIC"/>
    <property type="match status" value="1"/>
</dbReference>
<dbReference type="PIRSF" id="PIRSF010376">
    <property type="entry name" value="IspE"/>
    <property type="match status" value="1"/>
</dbReference>
<evidence type="ECO:0000256" key="3">
    <source>
        <dbReference type="ARBA" id="ARBA00017473"/>
    </source>
</evidence>
<dbReference type="HAMAP" id="MF_00061">
    <property type="entry name" value="IspE"/>
    <property type="match status" value="1"/>
</dbReference>
<dbReference type="Pfam" id="PF08544">
    <property type="entry name" value="GHMP_kinases_C"/>
    <property type="match status" value="1"/>
</dbReference>
<evidence type="ECO:0000256" key="9">
    <source>
        <dbReference type="HAMAP-Rule" id="MF_00061"/>
    </source>
</evidence>
<dbReference type="NCBIfam" id="TIGR00154">
    <property type="entry name" value="ispE"/>
    <property type="match status" value="1"/>
</dbReference>
<evidence type="ECO:0000256" key="2">
    <source>
        <dbReference type="ARBA" id="ARBA00012052"/>
    </source>
</evidence>
<dbReference type="Pfam" id="PF00288">
    <property type="entry name" value="GHMP_kinases_N"/>
    <property type="match status" value="1"/>
</dbReference>
<gene>
    <name evidence="9" type="primary">ispE</name>
    <name evidence="12" type="ORF">ERJ67_03170</name>
</gene>
<dbReference type="EMBL" id="SRMO01000049">
    <property type="protein sequence ID" value="TGG93819.1"/>
    <property type="molecule type" value="Genomic_DNA"/>
</dbReference>
<dbReference type="GO" id="GO:0050515">
    <property type="term" value="F:4-(cytidine 5'-diphospho)-2-C-methyl-D-erythritol kinase activity"/>
    <property type="evidence" value="ECO:0007669"/>
    <property type="project" value="UniProtKB-UniRule"/>
</dbReference>
<keyword evidence="6 9" id="KW-0418">Kinase</keyword>
<organism evidence="12 13">
    <name type="scientific">Aphanocapsa feldmannii 277cV</name>
    <dbReference type="NCBI Taxonomy" id="2507553"/>
    <lineage>
        <taxon>Bacteria</taxon>
        <taxon>Bacillati</taxon>
        <taxon>Cyanobacteriota</taxon>
        <taxon>Cyanophyceae</taxon>
        <taxon>Oscillatoriophycideae</taxon>
        <taxon>Chroococcales</taxon>
        <taxon>Microcystaceae</taxon>
        <taxon>Aphanocapsa</taxon>
    </lineage>
</organism>
<feature type="domain" description="GHMP kinase N-terminal" evidence="10">
    <location>
        <begin position="67"/>
        <end position="146"/>
    </location>
</feature>
<name>A0A524RPW9_9CHRO</name>
<evidence type="ECO:0000313" key="13">
    <source>
        <dbReference type="Proteomes" id="UP000317990"/>
    </source>
</evidence>
<feature type="active site" evidence="9">
    <location>
        <position position="11"/>
    </location>
</feature>
<feature type="binding site" evidence="9">
    <location>
        <begin position="96"/>
        <end position="106"/>
    </location>
    <ligand>
        <name>ATP</name>
        <dbReference type="ChEBI" id="CHEBI:30616"/>
    </ligand>
</feature>
<dbReference type="PANTHER" id="PTHR43527">
    <property type="entry name" value="4-DIPHOSPHOCYTIDYL-2-C-METHYL-D-ERYTHRITOL KINASE, CHLOROPLASTIC"/>
    <property type="match status" value="1"/>
</dbReference>
<dbReference type="InterPro" id="IPR020568">
    <property type="entry name" value="Ribosomal_Su5_D2-typ_SF"/>
</dbReference>
<dbReference type="SUPFAM" id="SSF55060">
    <property type="entry name" value="GHMP Kinase, C-terminal domain"/>
    <property type="match status" value="1"/>
</dbReference>
<sequence length="311" mass="33251">MSSLRLRSPAKVNLHLEVLGLRGDGFHELAMVMQSIDLADELCLSTTAASGFRLCCDVAEVPLDRSNLVLRAAERLATAFPQQARGVLFELTKRIPIGAGLAGGSSNAAAALVGLNHLWGLGLTLEQLQPYAAALGSDISFCLAGGTQLCFGRGERLEPVEPLQRGAIVLLKHPEVAISTPWAYGLCREQLGHRYLQGECSFAERRMALRRGPLLAGIRGDNPAAVATALRNDLEAPVCSLAPSVEAGLQLLRSQAGVLGACMSGSGPSHFALFRDRETARATRRHLQPELDRLGLKSWVCGFLPRGITTL</sequence>
<evidence type="ECO:0000256" key="5">
    <source>
        <dbReference type="ARBA" id="ARBA00022741"/>
    </source>
</evidence>
<dbReference type="Gene3D" id="3.30.230.10">
    <property type="match status" value="1"/>
</dbReference>
<feature type="domain" description="GHMP kinase C-terminal" evidence="11">
    <location>
        <begin position="226"/>
        <end position="287"/>
    </location>
</feature>
<keyword evidence="7 9" id="KW-0067">ATP-binding</keyword>
<comment type="pathway">
    <text evidence="9">Isoprenoid biosynthesis; isopentenyl diphosphate biosynthesis via DXP pathway; isopentenyl diphosphate from 1-deoxy-D-xylulose 5-phosphate: step 3/6.</text>
</comment>
<keyword evidence="9" id="KW-0414">Isoprene biosynthesis</keyword>
<comment type="catalytic activity">
    <reaction evidence="9">
        <text>4-CDP-2-C-methyl-D-erythritol + ATP = 4-CDP-2-C-methyl-D-erythritol 2-phosphate + ADP + H(+)</text>
        <dbReference type="Rhea" id="RHEA:18437"/>
        <dbReference type="ChEBI" id="CHEBI:15378"/>
        <dbReference type="ChEBI" id="CHEBI:30616"/>
        <dbReference type="ChEBI" id="CHEBI:57823"/>
        <dbReference type="ChEBI" id="CHEBI:57919"/>
        <dbReference type="ChEBI" id="CHEBI:456216"/>
        <dbReference type="EC" id="2.7.1.148"/>
    </reaction>
</comment>
<feature type="active site" evidence="9">
    <location>
        <position position="138"/>
    </location>
</feature>
<evidence type="ECO:0000259" key="11">
    <source>
        <dbReference type="Pfam" id="PF08544"/>
    </source>
</evidence>
<dbReference type="EC" id="2.7.1.148" evidence="2 9"/>
<accession>A0A524RPW9</accession>
<keyword evidence="5 9" id="KW-0547">Nucleotide-binding</keyword>
<evidence type="ECO:0000256" key="6">
    <source>
        <dbReference type="ARBA" id="ARBA00022777"/>
    </source>
</evidence>
<keyword evidence="4 9" id="KW-0808">Transferase</keyword>
<evidence type="ECO:0000256" key="8">
    <source>
        <dbReference type="ARBA" id="ARBA00032554"/>
    </source>
</evidence>
<protein>
    <recommendedName>
        <fullName evidence="3 9">4-diphosphocytidyl-2-C-methyl-D-erythritol kinase</fullName>
        <shortName evidence="9">CMK</shortName>
        <ecNumber evidence="2 9">2.7.1.148</ecNumber>
    </recommendedName>
    <alternativeName>
        <fullName evidence="8 9">4-(cytidine-5'-diphospho)-2-C-methyl-D-erythritol kinase</fullName>
    </alternativeName>
</protein>
<dbReference type="GO" id="GO:0005524">
    <property type="term" value="F:ATP binding"/>
    <property type="evidence" value="ECO:0007669"/>
    <property type="project" value="UniProtKB-UniRule"/>
</dbReference>
<dbReference type="GO" id="GO:0016114">
    <property type="term" value="P:terpenoid biosynthetic process"/>
    <property type="evidence" value="ECO:0007669"/>
    <property type="project" value="UniProtKB-UniRule"/>
</dbReference>
<evidence type="ECO:0000256" key="7">
    <source>
        <dbReference type="ARBA" id="ARBA00022840"/>
    </source>
</evidence>
<evidence type="ECO:0000259" key="10">
    <source>
        <dbReference type="Pfam" id="PF00288"/>
    </source>
</evidence>
<dbReference type="Proteomes" id="UP000317990">
    <property type="component" value="Unassembled WGS sequence"/>
</dbReference>
<reference evidence="12 13" key="1">
    <citation type="journal article" date="2019" name="mSystems">
        <title>Life at home and on the roam: Genomic adaptions reflect the dual lifestyle of an intracellular, facultative symbiont.</title>
        <authorList>
            <person name="Burgsdorf I."/>
        </authorList>
    </citation>
    <scope>NUCLEOTIDE SEQUENCE [LARGE SCALE GENOMIC DNA]</scope>
    <source>
        <strain evidence="12">277cV</strain>
    </source>
</reference>
<dbReference type="Gene3D" id="3.30.70.890">
    <property type="entry name" value="GHMP kinase, C-terminal domain"/>
    <property type="match status" value="1"/>
</dbReference>
<dbReference type="InterPro" id="IPR036554">
    <property type="entry name" value="GHMP_kinase_C_sf"/>
</dbReference>
<dbReference type="InterPro" id="IPR004424">
    <property type="entry name" value="IspE"/>
</dbReference>
<comment type="caution">
    <text evidence="12">The sequence shown here is derived from an EMBL/GenBank/DDBJ whole genome shotgun (WGS) entry which is preliminary data.</text>
</comment>